<evidence type="ECO:0000313" key="2">
    <source>
        <dbReference type="EMBL" id="TQE44568.1"/>
    </source>
</evidence>
<evidence type="ECO:0000256" key="1">
    <source>
        <dbReference type="SAM" id="Phobius"/>
    </source>
</evidence>
<keyword evidence="1" id="KW-1133">Transmembrane helix</keyword>
<dbReference type="Proteomes" id="UP000318080">
    <property type="component" value="Unassembled WGS sequence"/>
</dbReference>
<reference evidence="2 3" key="1">
    <citation type="submission" date="2019-06" db="EMBL/GenBank/DDBJ databases">
        <title>Draft genome of C. phoceense Strain 272.</title>
        <authorList>
            <person name="Pacheco L.G.C."/>
            <person name="Barberis C.M."/>
            <person name="Almuzara M.N."/>
            <person name="Traglia G.M."/>
            <person name="Santos C.S."/>
            <person name="Rocha D.J.P.G."/>
            <person name="Aguiar E.R.G.R."/>
            <person name="Vay C.A."/>
        </authorList>
    </citation>
    <scope>NUCLEOTIDE SEQUENCE [LARGE SCALE GENOMIC DNA]</scope>
    <source>
        <strain evidence="2 3">272</strain>
    </source>
</reference>
<name>A0A540RA04_9CORY</name>
<dbReference type="Pfam" id="PF10939">
    <property type="entry name" value="DUF2631"/>
    <property type="match status" value="1"/>
</dbReference>
<dbReference type="GeneID" id="79853313"/>
<dbReference type="EMBL" id="VHIR01000001">
    <property type="protein sequence ID" value="TQE44568.1"/>
    <property type="molecule type" value="Genomic_DNA"/>
</dbReference>
<keyword evidence="1" id="KW-0812">Transmembrane</keyword>
<protein>
    <submittedName>
        <fullName evidence="2">DUF2631 domain-containing protein</fullName>
    </submittedName>
</protein>
<dbReference type="AlphaFoldDB" id="A0A540RA04"/>
<keyword evidence="1" id="KW-0472">Membrane</keyword>
<dbReference type="RefSeq" id="WP_066486797.1">
    <property type="nucleotide sequence ID" value="NZ_JADPQA010000003.1"/>
</dbReference>
<sequence length="145" mass="16127">MSSHKVTSEVYNGVSTDDVPSAAFGWSKTPRSGIQIAGWFSVFMLLMFNFGNHKGHVETIFLILLAVVIALLLLIHLFQPKLANVRTLTARNQPLGHAEPEWAYEQKTLGHTYAELTDDELRALNIDPARVTHLRAVTEGKHAAH</sequence>
<gene>
    <name evidence="2" type="ORF">EJK80_00295</name>
</gene>
<dbReference type="STRING" id="1686286.GCA_900092335_02143"/>
<evidence type="ECO:0000313" key="3">
    <source>
        <dbReference type="Proteomes" id="UP000318080"/>
    </source>
</evidence>
<keyword evidence="3" id="KW-1185">Reference proteome</keyword>
<feature type="transmembrane region" description="Helical" evidence="1">
    <location>
        <begin position="36"/>
        <end position="53"/>
    </location>
</feature>
<comment type="caution">
    <text evidence="2">The sequence shown here is derived from an EMBL/GenBank/DDBJ whole genome shotgun (WGS) entry which is preliminary data.</text>
</comment>
<accession>A0A540RA04</accession>
<dbReference type="InterPro" id="IPR024341">
    <property type="entry name" value="DUF2631"/>
</dbReference>
<organism evidence="2 3">
    <name type="scientific">Corynebacterium phoceense</name>
    <dbReference type="NCBI Taxonomy" id="1686286"/>
    <lineage>
        <taxon>Bacteria</taxon>
        <taxon>Bacillati</taxon>
        <taxon>Actinomycetota</taxon>
        <taxon>Actinomycetes</taxon>
        <taxon>Mycobacteriales</taxon>
        <taxon>Corynebacteriaceae</taxon>
        <taxon>Corynebacterium</taxon>
    </lineage>
</organism>
<proteinExistence type="predicted"/>
<feature type="transmembrane region" description="Helical" evidence="1">
    <location>
        <begin position="59"/>
        <end position="78"/>
    </location>
</feature>